<evidence type="ECO:0000313" key="1">
    <source>
        <dbReference type="EMBL" id="TYP89423.1"/>
    </source>
</evidence>
<reference evidence="1 2" key="1">
    <citation type="submission" date="2019-07" db="EMBL/GenBank/DDBJ databases">
        <title>Genomic Encyclopedia of Archaeal and Bacterial Type Strains, Phase II (KMG-II): from individual species to whole genera.</title>
        <authorList>
            <person name="Goeker M."/>
        </authorList>
    </citation>
    <scope>NUCLEOTIDE SEQUENCE [LARGE SCALE GENOMIC DNA]</scope>
    <source>
        <strain evidence="1 2">DSM 18850</strain>
    </source>
</reference>
<name>A0A5S5D063_9SPHI</name>
<dbReference type="EMBL" id="VNHX01000027">
    <property type="protein sequence ID" value="TYP89423.1"/>
    <property type="molecule type" value="Genomic_DNA"/>
</dbReference>
<organism evidence="1 2">
    <name type="scientific">Sphingobacterium allocomposti</name>
    <dbReference type="NCBI Taxonomy" id="415956"/>
    <lineage>
        <taxon>Bacteria</taxon>
        <taxon>Pseudomonadati</taxon>
        <taxon>Bacteroidota</taxon>
        <taxon>Sphingobacteriia</taxon>
        <taxon>Sphingobacteriales</taxon>
        <taxon>Sphingobacteriaceae</taxon>
        <taxon>Sphingobacterium</taxon>
    </lineage>
</organism>
<dbReference type="AlphaFoldDB" id="A0A5S5D063"/>
<accession>A0A5S5D063</accession>
<evidence type="ECO:0000313" key="2">
    <source>
        <dbReference type="Proteomes" id="UP000325105"/>
    </source>
</evidence>
<keyword evidence="2" id="KW-1185">Reference proteome</keyword>
<dbReference type="OrthoDB" id="711077at2"/>
<comment type="caution">
    <text evidence="1">The sequence shown here is derived from an EMBL/GenBank/DDBJ whole genome shotgun (WGS) entry which is preliminary data.</text>
</comment>
<protein>
    <submittedName>
        <fullName evidence="1">Uncharacterized protein</fullName>
    </submittedName>
</protein>
<gene>
    <name evidence="1" type="ORF">BC792_12724</name>
</gene>
<sequence>MDVSEALRRAYIAAIGTLTVNGTAIPVFDEFVNPNVPLPVLKLTTDPREEAPMVYVVIQDQQETEGQQNFCNYRQNCNITLRIVTIFNTGGVVAKRYAEAISDEVQRRIKPTGKTHALVNANGYVFQRVEKELSRGYTENTSSKTAINKVIIYNNVVNQ</sequence>
<dbReference type="Proteomes" id="UP000325105">
    <property type="component" value="Unassembled WGS sequence"/>
</dbReference>
<dbReference type="RefSeq" id="WP_148910021.1">
    <property type="nucleotide sequence ID" value="NZ_VNHX01000027.1"/>
</dbReference>
<proteinExistence type="predicted"/>